<reference evidence="1 2" key="1">
    <citation type="journal article" date="2009" name="Stand. Genomic Sci.">
        <title>Complete genome sequence of Desulfotomaculum acetoxidans type strain (5575).</title>
        <authorList>
            <person name="Spring S."/>
            <person name="Lapidus A."/>
            <person name="Schroder M."/>
            <person name="Gleim D."/>
            <person name="Sims D."/>
            <person name="Meincke L."/>
            <person name="Glavina Del Rio T."/>
            <person name="Tice H."/>
            <person name="Copeland A."/>
            <person name="Cheng J.F."/>
            <person name="Lucas S."/>
            <person name="Chen F."/>
            <person name="Nolan M."/>
            <person name="Bruce D."/>
            <person name="Goodwin L."/>
            <person name="Pitluck S."/>
            <person name="Ivanova N."/>
            <person name="Mavromatis K."/>
            <person name="Mikhailova N."/>
            <person name="Pati A."/>
            <person name="Chen A."/>
            <person name="Palaniappan K."/>
            <person name="Land M."/>
            <person name="Hauser L."/>
            <person name="Chang Y.J."/>
            <person name="Jeffries C.D."/>
            <person name="Chain P."/>
            <person name="Saunders E."/>
            <person name="Brettin T."/>
            <person name="Detter J.C."/>
            <person name="Goker M."/>
            <person name="Bristow J."/>
            <person name="Eisen J.A."/>
            <person name="Markowitz V."/>
            <person name="Hugenholtz P."/>
            <person name="Kyrpides N.C."/>
            <person name="Klenk H.P."/>
            <person name="Han C."/>
        </authorList>
    </citation>
    <scope>NUCLEOTIDE SEQUENCE [LARGE SCALE GENOMIC DNA]</scope>
    <source>
        <strain evidence="2">ATCC 49208 / DSM 771 / VKM B-1644</strain>
    </source>
</reference>
<keyword evidence="2" id="KW-1185">Reference proteome</keyword>
<dbReference type="EMBL" id="CP001720">
    <property type="protein sequence ID" value="ACV64428.1"/>
    <property type="molecule type" value="Genomic_DNA"/>
</dbReference>
<gene>
    <name evidence="1" type="ordered locus">Dtox_3720</name>
</gene>
<organism evidence="1 2">
    <name type="scientific">Desulfofarcimen acetoxidans (strain ATCC 49208 / DSM 771 / KCTC 5769 / VKM B-1644 / 5575)</name>
    <name type="common">Desulfotomaculum acetoxidans</name>
    <dbReference type="NCBI Taxonomy" id="485916"/>
    <lineage>
        <taxon>Bacteria</taxon>
        <taxon>Bacillati</taxon>
        <taxon>Bacillota</taxon>
        <taxon>Clostridia</taxon>
        <taxon>Eubacteriales</taxon>
        <taxon>Peptococcaceae</taxon>
        <taxon>Desulfofarcimen</taxon>
    </lineage>
</organism>
<dbReference type="KEGG" id="dae:Dtox_3720"/>
<dbReference type="HOGENOM" id="CLU_2805413_0_0_9"/>
<evidence type="ECO:0000313" key="1">
    <source>
        <dbReference type="EMBL" id="ACV64428.1"/>
    </source>
</evidence>
<dbReference type="Proteomes" id="UP000002217">
    <property type="component" value="Chromosome"/>
</dbReference>
<accession>C8VWR4</accession>
<protein>
    <submittedName>
        <fullName evidence="1">Uncharacterized protein</fullName>
    </submittedName>
</protein>
<dbReference type="AlphaFoldDB" id="C8VWR4"/>
<evidence type="ECO:0000313" key="2">
    <source>
        <dbReference type="Proteomes" id="UP000002217"/>
    </source>
</evidence>
<sequence length="67" mass="7946">MVCLNRDGVIGLLMKMDFSRIRDESKRQTIVDFQVWAIETLGRIMDSDIPQQEFPFVWNNHSGYQIR</sequence>
<name>C8VWR4_DESAS</name>
<proteinExistence type="predicted"/>